<evidence type="ECO:0000256" key="2">
    <source>
        <dbReference type="ARBA" id="ARBA00022679"/>
    </source>
</evidence>
<dbReference type="EC" id="2.7.7.8" evidence="5"/>
<dbReference type="InterPro" id="IPR036456">
    <property type="entry name" value="PNPase_PH_RNA-bd_sf"/>
</dbReference>
<dbReference type="GO" id="GO:0006402">
    <property type="term" value="P:mRNA catabolic process"/>
    <property type="evidence" value="ECO:0007669"/>
    <property type="project" value="UniProtKB-UniRule"/>
</dbReference>
<keyword evidence="5" id="KW-0479">Metal-binding</keyword>
<dbReference type="InterPro" id="IPR012162">
    <property type="entry name" value="PNPase"/>
</dbReference>
<keyword evidence="3 5" id="KW-0548">Nucleotidyltransferase</keyword>
<dbReference type="GO" id="GO:0000287">
    <property type="term" value="F:magnesium ion binding"/>
    <property type="evidence" value="ECO:0007669"/>
    <property type="project" value="UniProtKB-UniRule"/>
</dbReference>
<dbReference type="SUPFAM" id="SSF54211">
    <property type="entry name" value="Ribosomal protein S5 domain 2-like"/>
    <property type="match status" value="2"/>
</dbReference>
<dbReference type="HAMAP" id="MF_01595">
    <property type="entry name" value="PNPase"/>
    <property type="match status" value="1"/>
</dbReference>
<dbReference type="InterPro" id="IPR020568">
    <property type="entry name" value="Ribosomal_Su5_D2-typ_SF"/>
</dbReference>
<dbReference type="InterPro" id="IPR015847">
    <property type="entry name" value="ExoRNase_PH_dom2"/>
</dbReference>
<dbReference type="InterPro" id="IPR036612">
    <property type="entry name" value="KH_dom_type_1_sf"/>
</dbReference>
<dbReference type="AlphaFoldDB" id="A0A2M8F285"/>
<dbReference type="PANTHER" id="PTHR11252:SF0">
    <property type="entry name" value="POLYRIBONUCLEOTIDE NUCLEOTIDYLTRANSFERASE 1, MITOCHONDRIAL"/>
    <property type="match status" value="1"/>
</dbReference>
<dbReference type="SUPFAM" id="SSF50249">
    <property type="entry name" value="Nucleic acid-binding proteins"/>
    <property type="match status" value="1"/>
</dbReference>
<dbReference type="NCBIfam" id="TIGR03591">
    <property type="entry name" value="polynuc_phos"/>
    <property type="match status" value="1"/>
</dbReference>
<dbReference type="SUPFAM" id="SSF54791">
    <property type="entry name" value="Eukaryotic type KH-domain (KH-domain type I)"/>
    <property type="match status" value="1"/>
</dbReference>
<dbReference type="InterPro" id="IPR004087">
    <property type="entry name" value="KH_dom"/>
</dbReference>
<dbReference type="InterPro" id="IPR001247">
    <property type="entry name" value="ExoRNase_PH_dom1"/>
</dbReference>
<comment type="similarity">
    <text evidence="1 5">Belongs to the polyribonucleotide nucleotidyltransferase family.</text>
</comment>
<evidence type="ECO:0000313" key="9">
    <source>
        <dbReference type="Proteomes" id="UP000231383"/>
    </source>
</evidence>
<dbReference type="Gene3D" id="3.30.1370.10">
    <property type="entry name" value="K Homology domain, type 1"/>
    <property type="match status" value="1"/>
</dbReference>
<sequence length="740" mass="81078">MKQLEKTIDIDGHTLKLQFGTMAKAATSSVFASMGDTCVLVAVTLGKENKNIDYFPLQVEYVERLYAGGIIKGSRWVKREGKPTDEAILKGRIIDRSIRPLFPKTYRREVQVVVTLMSLDEENAPDILALNAVSAAVHISPAPWNGPVAATRIGRNKPSEGAESFIINPTRKKDDDSVLDLFVTSNRDDKVMMLETASMEVSNETIIQGIKLAKEQNKQIIEFMESIRKEIGQTKEVVSENVVEENLKKLLTTTYKGDLQKVIDYKLEKEYDDGSFVGTIVEKVMLETGETYESRVVAEAIDYLTKKLICSNTIETKKRIDGRGIDEIRVLSAQVGILPRTHGTGLFTRGDTQVLSVATLGSANLEQLTEGPEGQGVKSYMHHYNFPPYSVGEAGRIGFTSRREIGHGALAEKAIMPVLPSQKEFPYAIRVVSEVLTSNGSTSMASTCGSSLALMDAGVPIKRPVAGIAMGMMSTSDDKYVILTDIMGIEDFSGEMDFKVTGTTEGVTAVQLDVKNNGLTDVMIEEIMTRAQNARLKIIEVMNGAISTHRADVSQYAPTIVEVQLKTEDIGTVIGPGGKMIRSIIAKTETEINVDDEGKVTIAGVDRAKVAEAADTIRNLVREIQVGEEFRGEVKRLMAFGAFVEVVPGKEGLVHVSKMSSGFVKDPGDIVKLGDIVKVKVYEVDSQGRINLQLTEMPDGTPVEIQNTAPPTEDRRSGGGGYDRGDRNSRPGRENNRRRF</sequence>
<evidence type="ECO:0000256" key="6">
    <source>
        <dbReference type="SAM" id="MobiDB-lite"/>
    </source>
</evidence>
<evidence type="ECO:0000256" key="4">
    <source>
        <dbReference type="ARBA" id="ARBA00022884"/>
    </source>
</evidence>
<comment type="catalytic activity">
    <reaction evidence="5">
        <text>RNA(n+1) + phosphate = RNA(n) + a ribonucleoside 5'-diphosphate</text>
        <dbReference type="Rhea" id="RHEA:22096"/>
        <dbReference type="Rhea" id="RHEA-COMP:14527"/>
        <dbReference type="Rhea" id="RHEA-COMP:17342"/>
        <dbReference type="ChEBI" id="CHEBI:43474"/>
        <dbReference type="ChEBI" id="CHEBI:57930"/>
        <dbReference type="ChEBI" id="CHEBI:140395"/>
        <dbReference type="EC" id="2.7.7.8"/>
    </reaction>
</comment>
<dbReference type="Pfam" id="PF00575">
    <property type="entry name" value="S1"/>
    <property type="match status" value="1"/>
</dbReference>
<accession>A0A2M8F285</accession>
<dbReference type="NCBIfam" id="NF008805">
    <property type="entry name" value="PRK11824.1"/>
    <property type="match status" value="1"/>
</dbReference>
<dbReference type="Pfam" id="PF00013">
    <property type="entry name" value="KH_1"/>
    <property type="match status" value="1"/>
</dbReference>
<dbReference type="CDD" id="cd02393">
    <property type="entry name" value="KH-I_PNPase"/>
    <property type="match status" value="1"/>
</dbReference>
<organism evidence="8 9">
    <name type="scientific">Candidatus Roizmanbacteria bacterium CG_4_9_14_0_2_um_filter_39_13</name>
    <dbReference type="NCBI Taxonomy" id="1974839"/>
    <lineage>
        <taxon>Bacteria</taxon>
        <taxon>Candidatus Roizmaniibacteriota</taxon>
    </lineage>
</organism>
<dbReference type="FunFam" id="3.30.230.70:FF:000001">
    <property type="entry name" value="Polyribonucleotide nucleotidyltransferase"/>
    <property type="match status" value="1"/>
</dbReference>
<comment type="function">
    <text evidence="5">Involved in mRNA degradation. Catalyzes the phosphorolysis of single-stranded polyribonucleotides processively in the 3'- to 5'-direction.</text>
</comment>
<keyword evidence="4 5" id="KW-0694">RNA-binding</keyword>
<dbReference type="InterPro" id="IPR027408">
    <property type="entry name" value="PNPase/RNase_PH_dom_sf"/>
</dbReference>
<dbReference type="InterPro" id="IPR004088">
    <property type="entry name" value="KH_dom_type_1"/>
</dbReference>
<reference evidence="9" key="1">
    <citation type="submission" date="2017-09" db="EMBL/GenBank/DDBJ databases">
        <title>Depth-based differentiation of microbial function through sediment-hosted aquifers and enrichment of novel symbionts in the deep terrestrial subsurface.</title>
        <authorList>
            <person name="Probst A.J."/>
            <person name="Ladd B."/>
            <person name="Jarett J.K."/>
            <person name="Geller-Mcgrath D.E."/>
            <person name="Sieber C.M.K."/>
            <person name="Emerson J.B."/>
            <person name="Anantharaman K."/>
            <person name="Thomas B.C."/>
            <person name="Malmstrom R."/>
            <person name="Stieglmeier M."/>
            <person name="Klingl A."/>
            <person name="Woyke T."/>
            <person name="Ryan C.M."/>
            <person name="Banfield J.F."/>
        </authorList>
    </citation>
    <scope>NUCLEOTIDE SEQUENCE [LARGE SCALE GENOMIC DNA]</scope>
</reference>
<dbReference type="Pfam" id="PF03725">
    <property type="entry name" value="RNase_PH_C"/>
    <property type="match status" value="1"/>
</dbReference>
<evidence type="ECO:0000259" key="7">
    <source>
        <dbReference type="PROSITE" id="PS50126"/>
    </source>
</evidence>
<feature type="binding site" evidence="5">
    <location>
        <position position="491"/>
    </location>
    <ligand>
        <name>Mg(2+)</name>
        <dbReference type="ChEBI" id="CHEBI:18420"/>
    </ligand>
</feature>
<keyword evidence="5" id="KW-0963">Cytoplasm</keyword>
<dbReference type="SUPFAM" id="SSF55666">
    <property type="entry name" value="Ribonuclease PH domain 2-like"/>
    <property type="match status" value="2"/>
</dbReference>
<evidence type="ECO:0000256" key="1">
    <source>
        <dbReference type="ARBA" id="ARBA00007404"/>
    </source>
</evidence>
<dbReference type="Pfam" id="PF01138">
    <property type="entry name" value="RNase_PH"/>
    <property type="match status" value="2"/>
</dbReference>
<dbReference type="EMBL" id="PFSC01000041">
    <property type="protein sequence ID" value="PJC33414.1"/>
    <property type="molecule type" value="Genomic_DNA"/>
</dbReference>
<comment type="cofactor">
    <cofactor evidence="5">
        <name>Mg(2+)</name>
        <dbReference type="ChEBI" id="CHEBI:18420"/>
    </cofactor>
</comment>
<dbReference type="PANTHER" id="PTHR11252">
    <property type="entry name" value="POLYRIBONUCLEOTIDE NUCLEOTIDYLTRANSFERASE"/>
    <property type="match status" value="1"/>
</dbReference>
<dbReference type="Gene3D" id="3.30.230.70">
    <property type="entry name" value="GHMP Kinase, N-terminal domain"/>
    <property type="match status" value="2"/>
</dbReference>
<dbReference type="InterPro" id="IPR003029">
    <property type="entry name" value="S1_domain"/>
</dbReference>
<proteinExistence type="inferred from homology"/>
<dbReference type="GO" id="GO:0000175">
    <property type="term" value="F:3'-5'-RNA exonuclease activity"/>
    <property type="evidence" value="ECO:0007669"/>
    <property type="project" value="TreeGrafter"/>
</dbReference>
<dbReference type="PROSITE" id="PS50126">
    <property type="entry name" value="S1"/>
    <property type="match status" value="1"/>
</dbReference>
<keyword evidence="5" id="KW-0460">Magnesium</keyword>
<feature type="region of interest" description="Disordered" evidence="6">
    <location>
        <begin position="696"/>
        <end position="740"/>
    </location>
</feature>
<dbReference type="Proteomes" id="UP000231383">
    <property type="component" value="Unassembled WGS sequence"/>
</dbReference>
<dbReference type="SMART" id="SM00322">
    <property type="entry name" value="KH"/>
    <property type="match status" value="1"/>
</dbReference>
<comment type="caution">
    <text evidence="8">The sequence shown here is derived from an EMBL/GenBank/DDBJ whole genome shotgun (WGS) entry which is preliminary data.</text>
</comment>
<name>A0A2M8F285_9BACT</name>
<gene>
    <name evidence="5" type="primary">pnp</name>
    <name evidence="8" type="ORF">CO051_01460</name>
</gene>
<feature type="binding site" evidence="5">
    <location>
        <position position="497"/>
    </location>
    <ligand>
        <name>Mg(2+)</name>
        <dbReference type="ChEBI" id="CHEBI:18420"/>
    </ligand>
</feature>
<keyword evidence="2 5" id="KW-0808">Transferase</keyword>
<feature type="domain" description="S1 motif" evidence="7">
    <location>
        <begin position="627"/>
        <end position="695"/>
    </location>
</feature>
<dbReference type="InterPro" id="IPR036345">
    <property type="entry name" value="ExoRNase_PH_dom2_sf"/>
</dbReference>
<dbReference type="FunFam" id="2.40.50.140:FF:000051">
    <property type="entry name" value="RNA-binding transcriptional accessory protein"/>
    <property type="match status" value="1"/>
</dbReference>
<dbReference type="Gene3D" id="2.40.50.140">
    <property type="entry name" value="Nucleic acid-binding proteins"/>
    <property type="match status" value="1"/>
</dbReference>
<evidence type="ECO:0000313" key="8">
    <source>
        <dbReference type="EMBL" id="PJC33414.1"/>
    </source>
</evidence>
<dbReference type="PROSITE" id="PS50084">
    <property type="entry name" value="KH_TYPE_1"/>
    <property type="match status" value="1"/>
</dbReference>
<dbReference type="GO" id="GO:0005829">
    <property type="term" value="C:cytosol"/>
    <property type="evidence" value="ECO:0007669"/>
    <property type="project" value="TreeGrafter"/>
</dbReference>
<dbReference type="SUPFAM" id="SSF46915">
    <property type="entry name" value="Polynucleotide phosphorylase/guanosine pentaphosphate synthase (PNPase/GPSI), domain 3"/>
    <property type="match status" value="1"/>
</dbReference>
<evidence type="ECO:0000256" key="3">
    <source>
        <dbReference type="ARBA" id="ARBA00022695"/>
    </source>
</evidence>
<feature type="compositionally biased region" description="Basic and acidic residues" evidence="6">
    <location>
        <begin position="712"/>
        <end position="740"/>
    </location>
</feature>
<dbReference type="SMART" id="SM00316">
    <property type="entry name" value="S1"/>
    <property type="match status" value="1"/>
</dbReference>
<dbReference type="InterPro" id="IPR012340">
    <property type="entry name" value="NA-bd_OB-fold"/>
</dbReference>
<protein>
    <recommendedName>
        <fullName evidence="5">Polyribonucleotide nucleotidyltransferase</fullName>
        <ecNumber evidence="5">2.7.7.8</ecNumber>
    </recommendedName>
    <alternativeName>
        <fullName evidence="5">Polynucleotide phosphorylase</fullName>
        <shortName evidence="5">PNPase</shortName>
    </alternativeName>
</protein>
<comment type="subcellular location">
    <subcellularLocation>
        <location evidence="5">Cytoplasm</location>
    </subcellularLocation>
</comment>
<evidence type="ECO:0000256" key="5">
    <source>
        <dbReference type="HAMAP-Rule" id="MF_01595"/>
    </source>
</evidence>
<dbReference type="GO" id="GO:0003729">
    <property type="term" value="F:mRNA binding"/>
    <property type="evidence" value="ECO:0007669"/>
    <property type="project" value="UniProtKB-ARBA"/>
</dbReference>
<dbReference type="FunFam" id="3.30.1370.10:FF:000001">
    <property type="entry name" value="Polyribonucleotide nucleotidyltransferase"/>
    <property type="match status" value="1"/>
</dbReference>
<dbReference type="PIRSF" id="PIRSF005499">
    <property type="entry name" value="PNPase"/>
    <property type="match status" value="1"/>
</dbReference>
<dbReference type="GO" id="GO:0006396">
    <property type="term" value="P:RNA processing"/>
    <property type="evidence" value="ECO:0007669"/>
    <property type="project" value="InterPro"/>
</dbReference>
<dbReference type="GO" id="GO:0004654">
    <property type="term" value="F:polyribonucleotide nucleotidyltransferase activity"/>
    <property type="evidence" value="ECO:0007669"/>
    <property type="project" value="UniProtKB-UniRule"/>
</dbReference>
<dbReference type="CDD" id="cd11364">
    <property type="entry name" value="RNase_PH_PNPase_2"/>
    <property type="match status" value="1"/>
</dbReference>